<dbReference type="OrthoDB" id="8777795at2"/>
<comment type="caution">
    <text evidence="1">The sequence shown here is derived from an EMBL/GenBank/DDBJ whole genome shotgun (WGS) entry which is preliminary data.</text>
</comment>
<dbReference type="RefSeq" id="WP_094845922.1">
    <property type="nucleotide sequence ID" value="NZ_NEVJ01000001.1"/>
</dbReference>
<sequence>MMPIGKPTPESWHLDDSISLRIVAGDKIIADVAPHCAGVGRANARLMTAAPDLLAELHAAEEIILVMLNVMTPAQKARADEKLTHAGISPDGMTRYHERRAAIVKATGGQA</sequence>
<name>A0A261RRC9_9BORD</name>
<dbReference type="EMBL" id="NEVJ01000001">
    <property type="protein sequence ID" value="OZI26833.1"/>
    <property type="molecule type" value="Genomic_DNA"/>
</dbReference>
<accession>A0A261RRC9</accession>
<gene>
    <name evidence="1" type="ORF">CAL26_05840</name>
</gene>
<evidence type="ECO:0000313" key="2">
    <source>
        <dbReference type="Proteomes" id="UP000216857"/>
    </source>
</evidence>
<evidence type="ECO:0000313" key="1">
    <source>
        <dbReference type="EMBL" id="OZI26833.1"/>
    </source>
</evidence>
<proteinExistence type="predicted"/>
<reference evidence="1" key="1">
    <citation type="submission" date="2017-05" db="EMBL/GenBank/DDBJ databases">
        <title>Complete and WGS of Bordetella genogroups.</title>
        <authorList>
            <person name="Spilker T."/>
            <person name="Lipuma J."/>
        </authorList>
    </citation>
    <scope>NUCLEOTIDE SEQUENCE</scope>
    <source>
        <strain evidence="1">AU21707</strain>
    </source>
</reference>
<dbReference type="AlphaFoldDB" id="A0A261RRC9"/>
<keyword evidence="2" id="KW-1185">Reference proteome</keyword>
<protein>
    <submittedName>
        <fullName evidence="1">Uncharacterized protein</fullName>
    </submittedName>
</protein>
<organism evidence="1 2">
    <name type="scientific">Bordetella genomosp. 9</name>
    <dbReference type="NCBI Taxonomy" id="1416803"/>
    <lineage>
        <taxon>Bacteria</taxon>
        <taxon>Pseudomonadati</taxon>
        <taxon>Pseudomonadota</taxon>
        <taxon>Betaproteobacteria</taxon>
        <taxon>Burkholderiales</taxon>
        <taxon>Alcaligenaceae</taxon>
        <taxon>Bordetella</taxon>
    </lineage>
</organism>
<dbReference type="Proteomes" id="UP000216857">
    <property type="component" value="Unassembled WGS sequence"/>
</dbReference>